<dbReference type="Pfam" id="PF13671">
    <property type="entry name" value="AAA_33"/>
    <property type="match status" value="1"/>
</dbReference>
<name>A0ABT3UUF5_9ACTN</name>
<reference evidence="1" key="1">
    <citation type="journal article" date="2022" name="bioRxiv">
        <title>Discovery and biosynthetic assessment of Streptomyces ortus sp nov. isolated from a deep-sea sponge.</title>
        <authorList>
            <person name="Williams S.E."/>
        </authorList>
    </citation>
    <scope>NUCLEOTIDE SEQUENCE</scope>
    <source>
        <strain evidence="1">A15ISP2-DRY2</strain>
    </source>
</reference>
<dbReference type="PANTHER" id="PTHR12435">
    <property type="match status" value="1"/>
</dbReference>
<dbReference type="EMBL" id="JAIFZO010000001">
    <property type="protein sequence ID" value="MCX4231189.1"/>
    <property type="molecule type" value="Genomic_DNA"/>
</dbReference>
<sequence>MNPLMLPDLPDAALIGASGAGKSTLAATWPASQVLSSDTLRGQGSDDCGCQDQDVTDDAFDVLHLLLEHRMARGLNTIVDATNVTRASRAPLLAAAKRHHMPAVAILVDTPASVCVDRQGPRPAAARVPDEVVVRQHKEMVRSHPDLIGEGFTQVDFADRLYRLEPHLKHLSETRTAGLGLDGGEGLGDLLLARRFFGPEILPLWQWKPGSDLAGGDRVAQIRLGQQYLTLALRTDVDGAGDYGFDVLLPCPHDDECTGWAWVPVYSITCLYRALTGDLDDSEDIVCTVHCPADDTGQDADEHAQQALQEVGASLR</sequence>
<dbReference type="SUPFAM" id="SSF52540">
    <property type="entry name" value="P-loop containing nucleoside triphosphate hydrolases"/>
    <property type="match status" value="1"/>
</dbReference>
<keyword evidence="1" id="KW-0067">ATP-binding</keyword>
<protein>
    <submittedName>
        <fullName evidence="1">ATP-binding protein</fullName>
    </submittedName>
</protein>
<dbReference type="GO" id="GO:0005524">
    <property type="term" value="F:ATP binding"/>
    <property type="evidence" value="ECO:0007669"/>
    <property type="project" value="UniProtKB-KW"/>
</dbReference>
<dbReference type="Proteomes" id="UP001165590">
    <property type="component" value="Unassembled WGS sequence"/>
</dbReference>
<keyword evidence="1" id="KW-0547">Nucleotide-binding</keyword>
<dbReference type="Gene3D" id="3.40.50.300">
    <property type="entry name" value="P-loop containing nucleotide triphosphate hydrolases"/>
    <property type="match status" value="1"/>
</dbReference>
<keyword evidence="2" id="KW-1185">Reference proteome</keyword>
<evidence type="ECO:0000313" key="2">
    <source>
        <dbReference type="Proteomes" id="UP001165590"/>
    </source>
</evidence>
<proteinExistence type="predicted"/>
<comment type="caution">
    <text evidence="1">The sequence shown here is derived from an EMBL/GenBank/DDBJ whole genome shotgun (WGS) entry which is preliminary data.</text>
</comment>
<gene>
    <name evidence="1" type="ORF">K3769_00045</name>
</gene>
<evidence type="ECO:0000313" key="1">
    <source>
        <dbReference type="EMBL" id="MCX4231189.1"/>
    </source>
</evidence>
<dbReference type="InterPro" id="IPR027417">
    <property type="entry name" value="P-loop_NTPase"/>
</dbReference>
<accession>A0ABT3UUF5</accession>
<organism evidence="1 2">
    <name type="scientific">Streptomyces ortus</name>
    <dbReference type="NCBI Taxonomy" id="2867268"/>
    <lineage>
        <taxon>Bacteria</taxon>
        <taxon>Bacillati</taxon>
        <taxon>Actinomycetota</taxon>
        <taxon>Actinomycetes</taxon>
        <taxon>Kitasatosporales</taxon>
        <taxon>Streptomycetaceae</taxon>
        <taxon>Streptomyces</taxon>
    </lineage>
</organism>